<protein>
    <submittedName>
        <fullName evidence="2">Uncharacterized protein</fullName>
    </submittedName>
</protein>
<dbReference type="Proteomes" id="UP000838763">
    <property type="component" value="Unassembled WGS sequence"/>
</dbReference>
<reference evidence="2" key="1">
    <citation type="submission" date="2022-11" db="EMBL/GenBank/DDBJ databases">
        <authorList>
            <person name="Scott C."/>
            <person name="Bruce N."/>
        </authorList>
    </citation>
    <scope>NUCLEOTIDE SEQUENCE</scope>
</reference>
<keyword evidence="3" id="KW-1185">Reference proteome</keyword>
<feature type="signal peptide" evidence="1">
    <location>
        <begin position="1"/>
        <end position="21"/>
    </location>
</feature>
<evidence type="ECO:0000313" key="2">
    <source>
        <dbReference type="EMBL" id="CAI4216136.1"/>
    </source>
</evidence>
<gene>
    <name evidence="2" type="ORF">PPNO1_LOCUS5799</name>
</gene>
<dbReference type="EMBL" id="CALLCH030000015">
    <property type="protein sequence ID" value="CAI4216136.1"/>
    <property type="molecule type" value="Genomic_DNA"/>
</dbReference>
<sequence>MKFTLAFITSVAALAPIPIDADSPIRTPTRIVLPTTIPEDPHPTCCTQTYTLMPPAPPASPAPSAPSIVTETVTGSCGGYVCPVPCATVTETVTVEACATADVA</sequence>
<name>A0A9P1H6B6_9PEZI</name>
<comment type="caution">
    <text evidence="2">The sequence shown here is derived from an EMBL/GenBank/DDBJ whole genome shotgun (WGS) entry which is preliminary data.</text>
</comment>
<accession>A0A9P1H6B6</accession>
<feature type="chain" id="PRO_5040167781" evidence="1">
    <location>
        <begin position="22"/>
        <end position="104"/>
    </location>
</feature>
<evidence type="ECO:0000256" key="1">
    <source>
        <dbReference type="SAM" id="SignalP"/>
    </source>
</evidence>
<evidence type="ECO:0000313" key="3">
    <source>
        <dbReference type="Proteomes" id="UP000838763"/>
    </source>
</evidence>
<dbReference type="AlphaFoldDB" id="A0A9P1H6B6"/>
<keyword evidence="1" id="KW-0732">Signal</keyword>
<proteinExistence type="predicted"/>
<organism evidence="2 3">
    <name type="scientific">Parascedosporium putredinis</name>
    <dbReference type="NCBI Taxonomy" id="1442378"/>
    <lineage>
        <taxon>Eukaryota</taxon>
        <taxon>Fungi</taxon>
        <taxon>Dikarya</taxon>
        <taxon>Ascomycota</taxon>
        <taxon>Pezizomycotina</taxon>
        <taxon>Sordariomycetes</taxon>
        <taxon>Hypocreomycetidae</taxon>
        <taxon>Microascales</taxon>
        <taxon>Microascaceae</taxon>
        <taxon>Parascedosporium</taxon>
    </lineage>
</organism>